<reference evidence="10" key="1">
    <citation type="journal article" date="2020" name="mSystems">
        <title>Genome- and Community-Level Interaction Insights into Carbon Utilization and Element Cycling Functions of Hydrothermarchaeota in Hydrothermal Sediment.</title>
        <authorList>
            <person name="Zhou Z."/>
            <person name="Liu Y."/>
            <person name="Xu W."/>
            <person name="Pan J."/>
            <person name="Luo Z.H."/>
            <person name="Li M."/>
        </authorList>
    </citation>
    <scope>NUCLEOTIDE SEQUENCE [LARGE SCALE GENOMIC DNA]</scope>
    <source>
        <strain evidence="10">SpSt-1224</strain>
    </source>
</reference>
<dbReference type="GO" id="GO:0009424">
    <property type="term" value="C:bacterial-type flagellum hook"/>
    <property type="evidence" value="ECO:0007669"/>
    <property type="project" value="TreeGrafter"/>
</dbReference>
<comment type="function">
    <text evidence="5">A flexible structure which links the flagellar filament to the drive apparatus in the basal body.</text>
</comment>
<dbReference type="InterPro" id="IPR020013">
    <property type="entry name" value="Flagellar_FlgE/F/G"/>
</dbReference>
<sequence>MALHNIMYNGMSGLNSMSGNMAVLGDNIANVNTVSYKAAQTTFQSVLTSSQARFGEIGNGSQIAAISKNFLPGQFEATSKSTDMAIAGQGFFMLRDPREGETLYGRDGQFNLEILSGTPAGSYNLVTPDGRYVQGINLGSVANPNGNIEDILIRRQSLPQATANVNLAVNLENAPASEAVNPPLYAAWDGAVVPPLAADQYAYRTTIQAFDDQGQNFDLVVYFDRTASANEWEFMVTHDPALDRRLIDDNGTRYNDGDSPERGAGILLYGRLLFNRNGEMLDIQAWNVPPTSELVPEQDNQLAADPQSGLYSFAYNLSGTGANLNATIDFGTTLAARQATSPGGARADATGVEGPAISAMTLWESVYDRHGNRIQEGDQFTFSGLTGAGQEVELIYKVEYGQRVEDLLLRLENAFNCTALVRNGQLELHDLNPGESQLTVTGITYRDAAGNSPAENPDLARPFGEDGVAFLVEEGDGFELNPIRTTNYAVASATIAQGQDGFGAGVLQNISVKADGTIVAYYSNNQQFEQARVMLADFANYRGLDLASGNAYRATAEAGAVVVGAAGSGSFGKVMGNSLETSNVDLGRQFVDLMMTQRIFQANSKSITTADEIFDTLMRIK</sequence>
<feature type="domain" description="Flagellar basal body rod protein N-terminal" evidence="6">
    <location>
        <begin position="7"/>
        <end position="37"/>
    </location>
</feature>
<keyword evidence="10" id="KW-0966">Cell projection</keyword>
<comment type="caution">
    <text evidence="10">The sequence shown here is derived from an EMBL/GenBank/DDBJ whole genome shotgun (WGS) entry which is preliminary data.</text>
</comment>
<dbReference type="GO" id="GO:0009425">
    <property type="term" value="C:bacterial-type flagellum basal body"/>
    <property type="evidence" value="ECO:0007669"/>
    <property type="project" value="UniProtKB-SubCell"/>
</dbReference>
<feature type="domain" description="Flagellar hook protein FlgE D2" evidence="8">
    <location>
        <begin position="192"/>
        <end position="333"/>
    </location>
</feature>
<dbReference type="GO" id="GO:0071978">
    <property type="term" value="P:bacterial-type flagellum-dependent swarming motility"/>
    <property type="evidence" value="ECO:0007669"/>
    <property type="project" value="TreeGrafter"/>
</dbReference>
<evidence type="ECO:0000259" key="6">
    <source>
        <dbReference type="Pfam" id="PF00460"/>
    </source>
</evidence>
<evidence type="ECO:0000256" key="3">
    <source>
        <dbReference type="ARBA" id="ARBA00019015"/>
    </source>
</evidence>
<keyword evidence="4 5" id="KW-0975">Bacterial flagellum</keyword>
<feature type="domain" description="Flagellar basal-body/hook protein C-terminal" evidence="7">
    <location>
        <begin position="577"/>
        <end position="619"/>
    </location>
</feature>
<dbReference type="PANTHER" id="PTHR30435:SF1">
    <property type="entry name" value="FLAGELLAR HOOK PROTEIN FLGE"/>
    <property type="match status" value="1"/>
</dbReference>
<dbReference type="SUPFAM" id="SSF117143">
    <property type="entry name" value="Flagellar hook protein flgE"/>
    <property type="match status" value="1"/>
</dbReference>
<dbReference type="EMBL" id="DSDS01000079">
    <property type="protein sequence ID" value="HET97755.1"/>
    <property type="molecule type" value="Genomic_DNA"/>
</dbReference>
<keyword evidence="10" id="KW-0282">Flagellum</keyword>
<organism evidence="10">
    <name type="scientific">Desulfurivibrio alkaliphilus</name>
    <dbReference type="NCBI Taxonomy" id="427923"/>
    <lineage>
        <taxon>Bacteria</taxon>
        <taxon>Pseudomonadati</taxon>
        <taxon>Thermodesulfobacteriota</taxon>
        <taxon>Desulfobulbia</taxon>
        <taxon>Desulfobulbales</taxon>
        <taxon>Desulfobulbaceae</taxon>
        <taxon>Desulfurivibrio</taxon>
    </lineage>
</organism>
<gene>
    <name evidence="10" type="ORF">ENN98_03515</name>
</gene>
<dbReference type="GO" id="GO:0005829">
    <property type="term" value="C:cytosol"/>
    <property type="evidence" value="ECO:0007669"/>
    <property type="project" value="TreeGrafter"/>
</dbReference>
<dbReference type="Proteomes" id="UP000885986">
    <property type="component" value="Unassembled WGS sequence"/>
</dbReference>
<dbReference type="PANTHER" id="PTHR30435">
    <property type="entry name" value="FLAGELLAR PROTEIN"/>
    <property type="match status" value="1"/>
</dbReference>
<dbReference type="PROSITE" id="PS00588">
    <property type="entry name" value="FLAGELLA_BB_ROD"/>
    <property type="match status" value="1"/>
</dbReference>
<evidence type="ECO:0000256" key="2">
    <source>
        <dbReference type="ARBA" id="ARBA00009677"/>
    </source>
</evidence>
<evidence type="ECO:0000256" key="4">
    <source>
        <dbReference type="ARBA" id="ARBA00023143"/>
    </source>
</evidence>
<dbReference type="Pfam" id="PF06429">
    <property type="entry name" value="Flg_bbr_C"/>
    <property type="match status" value="1"/>
</dbReference>
<dbReference type="NCBIfam" id="TIGR03506">
    <property type="entry name" value="FlgEFG_subfam"/>
    <property type="match status" value="1"/>
</dbReference>
<dbReference type="Pfam" id="PF22692">
    <property type="entry name" value="LlgE_F_G_D1"/>
    <property type="match status" value="1"/>
</dbReference>
<evidence type="ECO:0000259" key="7">
    <source>
        <dbReference type="Pfam" id="PF06429"/>
    </source>
</evidence>
<protein>
    <recommendedName>
        <fullName evidence="3 5">Flagellar hook protein FlgE</fullName>
    </recommendedName>
</protein>
<evidence type="ECO:0000256" key="1">
    <source>
        <dbReference type="ARBA" id="ARBA00004117"/>
    </source>
</evidence>
<dbReference type="InterPro" id="IPR010930">
    <property type="entry name" value="Flg_bb/hook_C_dom"/>
</dbReference>
<comment type="subcellular location">
    <subcellularLocation>
        <location evidence="1 5">Bacterial flagellum basal body</location>
    </subcellularLocation>
</comment>
<comment type="similarity">
    <text evidence="2 5">Belongs to the flagella basal body rod proteins family.</text>
</comment>
<dbReference type="Pfam" id="PF07559">
    <property type="entry name" value="FlgE_D2"/>
    <property type="match status" value="1"/>
</dbReference>
<dbReference type="InterPro" id="IPR037925">
    <property type="entry name" value="FlgE/F/G-like"/>
</dbReference>
<dbReference type="Pfam" id="PF00460">
    <property type="entry name" value="Flg_bb_rod"/>
    <property type="match status" value="1"/>
</dbReference>
<evidence type="ECO:0000259" key="9">
    <source>
        <dbReference type="Pfam" id="PF22692"/>
    </source>
</evidence>
<evidence type="ECO:0000256" key="5">
    <source>
        <dbReference type="RuleBase" id="RU362116"/>
    </source>
</evidence>
<feature type="domain" description="Flagellar hook protein FlgE/F/G-like D1" evidence="9">
    <location>
        <begin position="85"/>
        <end position="147"/>
    </location>
</feature>
<evidence type="ECO:0000313" key="10">
    <source>
        <dbReference type="EMBL" id="HET97755.1"/>
    </source>
</evidence>
<dbReference type="InterPro" id="IPR019776">
    <property type="entry name" value="Flagellar_basal_body_rod_CS"/>
</dbReference>
<keyword evidence="10" id="KW-0969">Cilium</keyword>
<dbReference type="InterPro" id="IPR011491">
    <property type="entry name" value="FlgE_D2"/>
</dbReference>
<proteinExistence type="inferred from homology"/>
<dbReference type="AlphaFoldDB" id="A0A7C2X9Q9"/>
<name>A0A7C2X9Q9_9BACT</name>
<dbReference type="InterPro" id="IPR001444">
    <property type="entry name" value="Flag_bb_rod_N"/>
</dbReference>
<dbReference type="Gene3D" id="2.60.98.20">
    <property type="entry name" value="Flagellar hook protein FlgE"/>
    <property type="match status" value="1"/>
</dbReference>
<dbReference type="InterPro" id="IPR053967">
    <property type="entry name" value="LlgE_F_G-like_D1"/>
</dbReference>
<accession>A0A7C2X9Q9</accession>
<dbReference type="InterPro" id="IPR037058">
    <property type="entry name" value="Falgellar_hook_FlgE_sf"/>
</dbReference>
<evidence type="ECO:0000259" key="8">
    <source>
        <dbReference type="Pfam" id="PF07559"/>
    </source>
</evidence>